<evidence type="ECO:0000313" key="1">
    <source>
        <dbReference type="EMBL" id="ALI55022.1"/>
    </source>
</evidence>
<evidence type="ECO:0000313" key="2">
    <source>
        <dbReference type="Proteomes" id="UP000064920"/>
    </source>
</evidence>
<accession>A0A0P0AA67</accession>
<dbReference type="AlphaFoldDB" id="A0A0P0AA67"/>
<dbReference type="KEGG" id="cmar:IMCC12053_1074"/>
<protein>
    <submittedName>
        <fullName evidence="1">Uncharacterized protein</fullName>
    </submittedName>
</protein>
<gene>
    <name evidence="1" type="ORF">IMCC12053_1074</name>
</gene>
<proteinExistence type="predicted"/>
<organism evidence="1 2">
    <name type="scientific">Celeribacter marinus</name>
    <dbReference type="NCBI Taxonomy" id="1397108"/>
    <lineage>
        <taxon>Bacteria</taxon>
        <taxon>Pseudomonadati</taxon>
        <taxon>Pseudomonadota</taxon>
        <taxon>Alphaproteobacteria</taxon>
        <taxon>Rhodobacterales</taxon>
        <taxon>Roseobacteraceae</taxon>
        <taxon>Celeribacter</taxon>
    </lineage>
</organism>
<sequence>MTIRCVACARTLWQRTEHVQIGPIGAQDTRSRSLSECPHCG</sequence>
<dbReference type="EMBL" id="CP012023">
    <property type="protein sequence ID" value="ALI55022.1"/>
    <property type="molecule type" value="Genomic_DNA"/>
</dbReference>
<dbReference type="Proteomes" id="UP000064920">
    <property type="component" value="Chromosome"/>
</dbReference>
<keyword evidence="2" id="KW-1185">Reference proteome</keyword>
<dbReference type="PATRIC" id="fig|1397108.4.peg.1101"/>
<name>A0A0P0AA67_9RHOB</name>
<reference evidence="1 2" key="1">
    <citation type="submission" date="2015-05" db="EMBL/GenBank/DDBJ databases">
        <authorList>
            <person name="Wang D.B."/>
            <person name="Wang M."/>
        </authorList>
    </citation>
    <scope>NUCLEOTIDE SEQUENCE [LARGE SCALE GENOMIC DNA]</scope>
    <source>
        <strain evidence="1 2">IMCC 12053</strain>
    </source>
</reference>